<name>A0ABR5ZDZ8_9GAMM</name>
<accession>A0ABR5ZDZ8</accession>
<comment type="caution">
    <text evidence="1">The sequence shown here is derived from an EMBL/GenBank/DDBJ whole genome shotgun (WGS) entry which is preliminary data.</text>
</comment>
<dbReference type="EMBL" id="JACERK010000005">
    <property type="protein sequence ID" value="MBA5232804.1"/>
    <property type="molecule type" value="Genomic_DNA"/>
</dbReference>
<proteinExistence type="predicted"/>
<reference evidence="1 2" key="1">
    <citation type="submission" date="2020-07" db="EMBL/GenBank/DDBJ databases">
        <title>Characterization of Pectobacterium aroidearum strains causing soft rot on Amorphophallus konjac.</title>
        <authorList>
            <person name="Xie H."/>
        </authorList>
    </citation>
    <scope>NUCLEOTIDE SEQUENCE [LARGE SCALE GENOMIC DNA]</scope>
    <source>
        <strain evidence="1 2">MY10</strain>
    </source>
</reference>
<dbReference type="NCBIfam" id="NF041423">
    <property type="entry name" value="MobC_subf"/>
    <property type="match status" value="1"/>
</dbReference>
<dbReference type="Proteomes" id="UP000530038">
    <property type="component" value="Unassembled WGS sequence"/>
</dbReference>
<sequence>MLISDYRKRRQRHCEKIRILLNFLKEETYSDFKTLMLLFDYKNHKPLYLLLAKAIDMGFIQKQTFCTRMEKISLWGITNDGLSVVVTPHEDGFPARFEPSKVTGWTLMQRLDRQLARLLLEKKGAYGWISGADSTFRSRYEVYHRPAGVITLPDGTLIAVETERHLKTKARYQAIITQHLITRTQQLWMYVFYIVPDPQIKRAIERMFNSVKYAIVNHQHIPLETKHRNVFRVYTFEELKGLELKITIRNPHVTEKIFYSTSSFN</sequence>
<dbReference type="RefSeq" id="WP_181829720.1">
    <property type="nucleotide sequence ID" value="NZ_CP104757.1"/>
</dbReference>
<organism evidence="1 2">
    <name type="scientific">Pectobacterium aroidearum</name>
    <dbReference type="NCBI Taxonomy" id="1201031"/>
    <lineage>
        <taxon>Bacteria</taxon>
        <taxon>Pseudomonadati</taxon>
        <taxon>Pseudomonadota</taxon>
        <taxon>Gammaproteobacteria</taxon>
        <taxon>Enterobacterales</taxon>
        <taxon>Pectobacteriaceae</taxon>
        <taxon>Pectobacterium</taxon>
    </lineage>
</organism>
<keyword evidence="2" id="KW-1185">Reference proteome</keyword>
<gene>
    <name evidence="1" type="ORF">H2Y56_11870</name>
</gene>
<evidence type="ECO:0000313" key="1">
    <source>
        <dbReference type="EMBL" id="MBA5232804.1"/>
    </source>
</evidence>
<protein>
    <submittedName>
        <fullName evidence="1">Molybdopterin-guanine dinucleotide biosynthesis protein MobC</fullName>
    </submittedName>
</protein>
<evidence type="ECO:0000313" key="2">
    <source>
        <dbReference type="Proteomes" id="UP000530038"/>
    </source>
</evidence>